<feature type="transmembrane region" description="Helical" evidence="7">
    <location>
        <begin position="74"/>
        <end position="92"/>
    </location>
</feature>
<accession>A0A7C1JJN8</accession>
<feature type="transmembrane region" description="Helical" evidence="7">
    <location>
        <begin position="161"/>
        <end position="179"/>
    </location>
</feature>
<feature type="transmembrane region" description="Helical" evidence="7">
    <location>
        <begin position="240"/>
        <end position="257"/>
    </location>
</feature>
<evidence type="ECO:0000259" key="8">
    <source>
        <dbReference type="PROSITE" id="PS50850"/>
    </source>
</evidence>
<protein>
    <submittedName>
        <fullName evidence="9">MFS transporter</fullName>
    </submittedName>
</protein>
<gene>
    <name evidence="9" type="ORF">ENQ20_16875</name>
</gene>
<keyword evidence="4 7" id="KW-0812">Transmembrane</keyword>
<feature type="transmembrane region" description="Helical" evidence="7">
    <location>
        <begin position="294"/>
        <end position="317"/>
    </location>
</feature>
<organism evidence="9">
    <name type="scientific">Caldilinea aerophila</name>
    <dbReference type="NCBI Taxonomy" id="133453"/>
    <lineage>
        <taxon>Bacteria</taxon>
        <taxon>Bacillati</taxon>
        <taxon>Chloroflexota</taxon>
        <taxon>Caldilineae</taxon>
        <taxon>Caldilineales</taxon>
        <taxon>Caldilineaceae</taxon>
        <taxon>Caldilinea</taxon>
    </lineage>
</organism>
<feature type="transmembrane region" description="Helical" evidence="7">
    <location>
        <begin position="329"/>
        <end position="349"/>
    </location>
</feature>
<dbReference type="PANTHER" id="PTHR23514">
    <property type="entry name" value="BYPASS OF STOP CODON PROTEIN 6"/>
    <property type="match status" value="1"/>
</dbReference>
<comment type="caution">
    <text evidence="9">The sequence shown here is derived from an EMBL/GenBank/DDBJ whole genome shotgun (WGS) entry which is preliminary data.</text>
</comment>
<dbReference type="InterPro" id="IPR036259">
    <property type="entry name" value="MFS_trans_sf"/>
</dbReference>
<keyword evidence="5 7" id="KW-1133">Transmembrane helix</keyword>
<dbReference type="PROSITE" id="PS50850">
    <property type="entry name" value="MFS"/>
    <property type="match status" value="1"/>
</dbReference>
<evidence type="ECO:0000256" key="7">
    <source>
        <dbReference type="SAM" id="Phobius"/>
    </source>
</evidence>
<dbReference type="GO" id="GO:0022857">
    <property type="term" value="F:transmembrane transporter activity"/>
    <property type="evidence" value="ECO:0007669"/>
    <property type="project" value="InterPro"/>
</dbReference>
<dbReference type="PANTHER" id="PTHR23514:SF3">
    <property type="entry name" value="BYPASS OF STOP CODON PROTEIN 6"/>
    <property type="match status" value="1"/>
</dbReference>
<dbReference type="SUPFAM" id="SSF103473">
    <property type="entry name" value="MFS general substrate transporter"/>
    <property type="match status" value="1"/>
</dbReference>
<dbReference type="InterPro" id="IPR020846">
    <property type="entry name" value="MFS_dom"/>
</dbReference>
<evidence type="ECO:0000256" key="6">
    <source>
        <dbReference type="ARBA" id="ARBA00023136"/>
    </source>
</evidence>
<name>A0A7C1JJN8_9CHLR</name>
<sequence length="385" mass="41040">MRAFHRDRFTWFAYLLLGYFAYLQASLGPLMPFLRSELQLSYAEGGLHLSAFAVGMIVAGLSAAPLVQRMGRRTVLWGGAIGMGLGALLLMSGLHAGITLSAALAMGYLGTLLLVMIQATLSDHHGVLRATALTESNMLAMLCAGLSPLMVGLWARTALGWRGALLTAVLAFGWIAFFNRSAFIPPQSGSFDRRGPSKRLPASFWAVWFVLIMSVAMEWSMVAWSADFLHTVIGLPATDAAMLVSVFFIGALLGRFLNSRWALRTSPRALLLAMLLVVAVGFPIFWLARTPPIAAIGLGVIGFGVGSLFPLGLSMALDIAADHADAASGWVSAAAGLAILLAPFTLGALADRYELSAAFAVLLLFNAAALVIIAATRPRRFSERL</sequence>
<feature type="domain" description="Major facilitator superfamily (MFS) profile" evidence="8">
    <location>
        <begin position="6"/>
        <end position="381"/>
    </location>
</feature>
<comment type="similarity">
    <text evidence="2">Belongs to the major facilitator superfamily.</text>
</comment>
<dbReference type="InterPro" id="IPR051788">
    <property type="entry name" value="MFS_Transporter"/>
</dbReference>
<keyword evidence="3" id="KW-0813">Transport</keyword>
<feature type="transmembrane region" description="Helical" evidence="7">
    <location>
        <begin position="12"/>
        <end position="34"/>
    </location>
</feature>
<evidence type="ECO:0000256" key="1">
    <source>
        <dbReference type="ARBA" id="ARBA00004651"/>
    </source>
</evidence>
<feature type="transmembrane region" description="Helical" evidence="7">
    <location>
        <begin position="98"/>
        <end position="117"/>
    </location>
</feature>
<comment type="subcellular location">
    <subcellularLocation>
        <location evidence="1">Cell membrane</location>
        <topology evidence="1">Multi-pass membrane protein</topology>
    </subcellularLocation>
</comment>
<reference evidence="9" key="1">
    <citation type="journal article" date="2020" name="mSystems">
        <title>Genome- and Community-Level Interaction Insights into Carbon Utilization and Element Cycling Functions of Hydrothermarchaeota in Hydrothermal Sediment.</title>
        <authorList>
            <person name="Zhou Z."/>
            <person name="Liu Y."/>
            <person name="Xu W."/>
            <person name="Pan J."/>
            <person name="Luo Z.H."/>
            <person name="Li M."/>
        </authorList>
    </citation>
    <scope>NUCLEOTIDE SEQUENCE [LARGE SCALE GENOMIC DNA]</scope>
    <source>
        <strain evidence="9">SpSt-289</strain>
    </source>
</reference>
<dbReference type="AlphaFoldDB" id="A0A7C1JJN8"/>
<feature type="transmembrane region" description="Helical" evidence="7">
    <location>
        <begin position="138"/>
        <end position="155"/>
    </location>
</feature>
<evidence type="ECO:0000256" key="4">
    <source>
        <dbReference type="ARBA" id="ARBA00022692"/>
    </source>
</evidence>
<feature type="transmembrane region" description="Helical" evidence="7">
    <location>
        <begin position="200"/>
        <end position="220"/>
    </location>
</feature>
<evidence type="ECO:0000256" key="3">
    <source>
        <dbReference type="ARBA" id="ARBA00022448"/>
    </source>
</evidence>
<feature type="transmembrane region" description="Helical" evidence="7">
    <location>
        <begin position="355"/>
        <end position="375"/>
    </location>
</feature>
<dbReference type="GO" id="GO:0005886">
    <property type="term" value="C:plasma membrane"/>
    <property type="evidence" value="ECO:0007669"/>
    <property type="project" value="UniProtKB-SubCell"/>
</dbReference>
<evidence type="ECO:0000256" key="5">
    <source>
        <dbReference type="ARBA" id="ARBA00022989"/>
    </source>
</evidence>
<keyword evidence="6 7" id="KW-0472">Membrane</keyword>
<evidence type="ECO:0000256" key="2">
    <source>
        <dbReference type="ARBA" id="ARBA00008335"/>
    </source>
</evidence>
<proteinExistence type="inferred from homology"/>
<dbReference type="InterPro" id="IPR011701">
    <property type="entry name" value="MFS"/>
</dbReference>
<dbReference type="Pfam" id="PF07690">
    <property type="entry name" value="MFS_1"/>
    <property type="match status" value="1"/>
</dbReference>
<dbReference type="EMBL" id="DSMG01000177">
    <property type="protein sequence ID" value="HDX33141.1"/>
    <property type="molecule type" value="Genomic_DNA"/>
</dbReference>
<feature type="transmembrane region" description="Helical" evidence="7">
    <location>
        <begin position="46"/>
        <end position="67"/>
    </location>
</feature>
<dbReference type="Gene3D" id="1.20.1250.20">
    <property type="entry name" value="MFS general substrate transporter like domains"/>
    <property type="match status" value="2"/>
</dbReference>
<feature type="transmembrane region" description="Helical" evidence="7">
    <location>
        <begin position="269"/>
        <end position="288"/>
    </location>
</feature>
<evidence type="ECO:0000313" key="9">
    <source>
        <dbReference type="EMBL" id="HDX33141.1"/>
    </source>
</evidence>